<gene>
    <name evidence="2" type="ORF">HLB35_12525</name>
</gene>
<dbReference type="EMBL" id="JABFHI010000005">
    <property type="protein sequence ID" value="NOG32373.1"/>
    <property type="molecule type" value="Genomic_DNA"/>
</dbReference>
<organism evidence="2 3">
    <name type="scientific">Vreelandella azerica</name>
    <dbReference type="NCBI Taxonomy" id="2732867"/>
    <lineage>
        <taxon>Bacteria</taxon>
        <taxon>Pseudomonadati</taxon>
        <taxon>Pseudomonadota</taxon>
        <taxon>Gammaproteobacteria</taxon>
        <taxon>Oceanospirillales</taxon>
        <taxon>Halomonadaceae</taxon>
        <taxon>Vreelandella</taxon>
    </lineage>
</organism>
<feature type="transmembrane region" description="Helical" evidence="1">
    <location>
        <begin position="47"/>
        <end position="67"/>
    </location>
</feature>
<name>A0A7Y3TYL8_9GAMM</name>
<reference evidence="2 3" key="1">
    <citation type="submission" date="2020-05" db="EMBL/GenBank/DDBJ databases">
        <authorList>
            <person name="Ruan W."/>
            <person name="Jeon C.O."/>
            <person name="Chun B.H."/>
        </authorList>
    </citation>
    <scope>NUCLEOTIDE SEQUENCE [LARGE SCALE GENOMIC DNA]</scope>
    <source>
        <strain evidence="2 3">TBZ9</strain>
    </source>
</reference>
<feature type="transmembrane region" description="Helical" evidence="1">
    <location>
        <begin position="6"/>
        <end position="35"/>
    </location>
</feature>
<keyword evidence="1" id="KW-0812">Transmembrane</keyword>
<accession>A0A7Y3TYL8</accession>
<dbReference type="RefSeq" id="WP_171702849.1">
    <property type="nucleotide sequence ID" value="NZ_JABFHI010000005.1"/>
</dbReference>
<dbReference type="Proteomes" id="UP000588806">
    <property type="component" value="Unassembled WGS sequence"/>
</dbReference>
<keyword evidence="3" id="KW-1185">Reference proteome</keyword>
<keyword evidence="1" id="KW-0472">Membrane</keyword>
<protein>
    <submittedName>
        <fullName evidence="2">Uncharacterized protein</fullName>
    </submittedName>
</protein>
<proteinExistence type="predicted"/>
<sequence>MSISSIFTVLMYALAPFAWLIIAGVVILLAVHLLAYMRGYQITQYRCMLATGIAALIGLSAFFWAPWLTNSQFTYINTVFDWVAAIGSIIGAFVVAFLLLHPLSYLVKGQDT</sequence>
<evidence type="ECO:0000313" key="2">
    <source>
        <dbReference type="EMBL" id="NOG32373.1"/>
    </source>
</evidence>
<reference evidence="2 3" key="2">
    <citation type="submission" date="2020-06" db="EMBL/GenBank/DDBJ databases">
        <title>Halomonas songnenensis sp. nov., a moderately halophilic bacterium isolated from saline and alkaline soils.</title>
        <authorList>
            <person name="Jiang J."/>
            <person name="Pan Y."/>
        </authorList>
    </citation>
    <scope>NUCLEOTIDE SEQUENCE [LARGE SCALE GENOMIC DNA]</scope>
    <source>
        <strain evidence="2 3">TBZ9</strain>
    </source>
</reference>
<comment type="caution">
    <text evidence="2">The sequence shown here is derived from an EMBL/GenBank/DDBJ whole genome shotgun (WGS) entry which is preliminary data.</text>
</comment>
<dbReference type="AlphaFoldDB" id="A0A7Y3TYL8"/>
<evidence type="ECO:0000313" key="3">
    <source>
        <dbReference type="Proteomes" id="UP000588806"/>
    </source>
</evidence>
<feature type="transmembrane region" description="Helical" evidence="1">
    <location>
        <begin position="79"/>
        <end position="100"/>
    </location>
</feature>
<evidence type="ECO:0000256" key="1">
    <source>
        <dbReference type="SAM" id="Phobius"/>
    </source>
</evidence>
<keyword evidence="1" id="KW-1133">Transmembrane helix</keyword>